<feature type="transmembrane region" description="Helical" evidence="1">
    <location>
        <begin position="35"/>
        <end position="53"/>
    </location>
</feature>
<evidence type="ECO:0000313" key="3">
    <source>
        <dbReference type="Proteomes" id="UP001285921"/>
    </source>
</evidence>
<proteinExistence type="predicted"/>
<accession>A0ABQ6NEL8</accession>
<comment type="caution">
    <text evidence="2">The sequence shown here is derived from an EMBL/GenBank/DDBJ whole genome shotgun (WGS) entry which is preliminary data.</text>
</comment>
<feature type="transmembrane region" description="Helical" evidence="1">
    <location>
        <begin position="59"/>
        <end position="76"/>
    </location>
</feature>
<keyword evidence="1" id="KW-1133">Transmembrane helix</keyword>
<organism evidence="2 3">
    <name type="scientific">Paenibacillus glycanilyticus</name>
    <dbReference type="NCBI Taxonomy" id="126569"/>
    <lineage>
        <taxon>Bacteria</taxon>
        <taxon>Bacillati</taxon>
        <taxon>Bacillota</taxon>
        <taxon>Bacilli</taxon>
        <taxon>Bacillales</taxon>
        <taxon>Paenibacillaceae</taxon>
        <taxon>Paenibacillus</taxon>
    </lineage>
</organism>
<sequence>MHLGLMILTLIIILLMLVYLSGIFLTLISPTVLQIQLLGIQLTVFGAVILLAYNEAVGYGLTIGIVGLITGIVGSFRDKNSTKNN</sequence>
<feature type="transmembrane region" description="Helical" evidence="1">
    <location>
        <begin position="6"/>
        <end position="28"/>
    </location>
</feature>
<reference evidence="2 3" key="1">
    <citation type="submission" date="2023-05" db="EMBL/GenBank/DDBJ databases">
        <title>Draft genome of Paenibacillus sp. CCS26.</title>
        <authorList>
            <person name="Akita H."/>
            <person name="Shinto Y."/>
            <person name="Kimura Z."/>
        </authorList>
    </citation>
    <scope>NUCLEOTIDE SEQUENCE [LARGE SCALE GENOMIC DNA]</scope>
    <source>
        <strain evidence="2 3">CCS26</strain>
    </source>
</reference>
<gene>
    <name evidence="2" type="ORF">PghCCS26_02850</name>
</gene>
<keyword evidence="1" id="KW-0812">Transmembrane</keyword>
<dbReference type="Proteomes" id="UP001285921">
    <property type="component" value="Unassembled WGS sequence"/>
</dbReference>
<keyword evidence="3" id="KW-1185">Reference proteome</keyword>
<protein>
    <submittedName>
        <fullName evidence="2">Uncharacterized protein</fullName>
    </submittedName>
</protein>
<evidence type="ECO:0000256" key="1">
    <source>
        <dbReference type="SAM" id="Phobius"/>
    </source>
</evidence>
<dbReference type="EMBL" id="BTCL01000001">
    <property type="protein sequence ID" value="GMK43158.1"/>
    <property type="molecule type" value="Genomic_DNA"/>
</dbReference>
<evidence type="ECO:0000313" key="2">
    <source>
        <dbReference type="EMBL" id="GMK43158.1"/>
    </source>
</evidence>
<name>A0ABQ6NEL8_9BACL</name>
<keyword evidence="1" id="KW-0472">Membrane</keyword>